<evidence type="ECO:0000256" key="1">
    <source>
        <dbReference type="SAM" id="MobiDB-lite"/>
    </source>
</evidence>
<gene>
    <name evidence="2" type="ORF">NDU88_007772</name>
</gene>
<reference evidence="2" key="1">
    <citation type="journal article" date="2022" name="bioRxiv">
        <title>Sequencing and chromosome-scale assembly of the giantPleurodeles waltlgenome.</title>
        <authorList>
            <person name="Brown T."/>
            <person name="Elewa A."/>
            <person name="Iarovenko S."/>
            <person name="Subramanian E."/>
            <person name="Araus A.J."/>
            <person name="Petzold A."/>
            <person name="Susuki M."/>
            <person name="Suzuki K.-i.T."/>
            <person name="Hayashi T."/>
            <person name="Toyoda A."/>
            <person name="Oliveira C."/>
            <person name="Osipova E."/>
            <person name="Leigh N.D."/>
            <person name="Simon A."/>
            <person name="Yun M.H."/>
        </authorList>
    </citation>
    <scope>NUCLEOTIDE SEQUENCE</scope>
    <source>
        <strain evidence="2">20211129_DDA</strain>
        <tissue evidence="2">Liver</tissue>
    </source>
</reference>
<accession>A0AAV7PPW2</accession>
<keyword evidence="3" id="KW-1185">Reference proteome</keyword>
<feature type="non-terminal residue" evidence="2">
    <location>
        <position position="1"/>
    </location>
</feature>
<evidence type="ECO:0000313" key="2">
    <source>
        <dbReference type="EMBL" id="KAJ1129401.1"/>
    </source>
</evidence>
<dbReference type="AlphaFoldDB" id="A0AAV7PPW2"/>
<protein>
    <submittedName>
        <fullName evidence="2">Uncharacterized protein</fullName>
    </submittedName>
</protein>
<evidence type="ECO:0000313" key="3">
    <source>
        <dbReference type="Proteomes" id="UP001066276"/>
    </source>
</evidence>
<organism evidence="2 3">
    <name type="scientific">Pleurodeles waltl</name>
    <name type="common">Iberian ribbed newt</name>
    <dbReference type="NCBI Taxonomy" id="8319"/>
    <lineage>
        <taxon>Eukaryota</taxon>
        <taxon>Metazoa</taxon>
        <taxon>Chordata</taxon>
        <taxon>Craniata</taxon>
        <taxon>Vertebrata</taxon>
        <taxon>Euteleostomi</taxon>
        <taxon>Amphibia</taxon>
        <taxon>Batrachia</taxon>
        <taxon>Caudata</taxon>
        <taxon>Salamandroidea</taxon>
        <taxon>Salamandridae</taxon>
        <taxon>Pleurodelinae</taxon>
        <taxon>Pleurodeles</taxon>
    </lineage>
</organism>
<dbReference type="Proteomes" id="UP001066276">
    <property type="component" value="Chromosome 7"/>
</dbReference>
<proteinExistence type="predicted"/>
<feature type="region of interest" description="Disordered" evidence="1">
    <location>
        <begin position="1"/>
        <end position="41"/>
    </location>
</feature>
<sequence length="128" mass="14382">QSHTVPFTSLPDPRRFPDRSGSSLQQPSPEGPEAAAPSAKETGLRCGILAARIYTLRHPRVETLFLLRHSASPEQNSCQLHLQREGATAHQTWPLFWLKMQKSGDRPKLSCTRTTWLSAGPRRPAYRI</sequence>
<feature type="compositionally biased region" description="Low complexity" evidence="1">
    <location>
        <begin position="27"/>
        <end position="39"/>
    </location>
</feature>
<dbReference type="EMBL" id="JANPWB010000011">
    <property type="protein sequence ID" value="KAJ1129401.1"/>
    <property type="molecule type" value="Genomic_DNA"/>
</dbReference>
<name>A0AAV7PPW2_PLEWA</name>
<comment type="caution">
    <text evidence="2">The sequence shown here is derived from an EMBL/GenBank/DDBJ whole genome shotgun (WGS) entry which is preliminary data.</text>
</comment>